<dbReference type="Gene3D" id="1.20.120.1220">
    <property type="match status" value="1"/>
</dbReference>
<dbReference type="AlphaFoldDB" id="A0A6J6EPC9"/>
<evidence type="ECO:0000256" key="1">
    <source>
        <dbReference type="SAM" id="Phobius"/>
    </source>
</evidence>
<gene>
    <name evidence="3" type="ORF">UFOPK1726_00730</name>
</gene>
<evidence type="ECO:0000313" key="3">
    <source>
        <dbReference type="EMBL" id="CAB4578481.1"/>
    </source>
</evidence>
<feature type="transmembrane region" description="Helical" evidence="1">
    <location>
        <begin position="57"/>
        <end position="77"/>
    </location>
</feature>
<dbReference type="GO" id="GO:0004190">
    <property type="term" value="F:aspartic-type endopeptidase activity"/>
    <property type="evidence" value="ECO:0007669"/>
    <property type="project" value="InterPro"/>
</dbReference>
<accession>A0A6J6EPC9</accession>
<keyword evidence="1" id="KW-1133">Transmembrane helix</keyword>
<feature type="transmembrane region" description="Helical" evidence="1">
    <location>
        <begin position="29"/>
        <end position="50"/>
    </location>
</feature>
<name>A0A6J6EPC9_9ZZZZ</name>
<proteinExistence type="predicted"/>
<organism evidence="3">
    <name type="scientific">freshwater metagenome</name>
    <dbReference type="NCBI Taxonomy" id="449393"/>
    <lineage>
        <taxon>unclassified sequences</taxon>
        <taxon>metagenomes</taxon>
        <taxon>ecological metagenomes</taxon>
    </lineage>
</organism>
<reference evidence="3" key="1">
    <citation type="submission" date="2020-05" db="EMBL/GenBank/DDBJ databases">
        <authorList>
            <person name="Chiriac C."/>
            <person name="Salcher M."/>
            <person name="Ghai R."/>
            <person name="Kavagutti S V."/>
        </authorList>
    </citation>
    <scope>NUCLEOTIDE SEQUENCE</scope>
</reference>
<keyword evidence="1" id="KW-0472">Membrane</keyword>
<protein>
    <submittedName>
        <fullName evidence="3">Unannotated protein</fullName>
    </submittedName>
</protein>
<dbReference type="GO" id="GO:0016020">
    <property type="term" value="C:membrane"/>
    <property type="evidence" value="ECO:0007669"/>
    <property type="project" value="InterPro"/>
</dbReference>
<keyword evidence="1" id="KW-0812">Transmembrane</keyword>
<evidence type="ECO:0000259" key="2">
    <source>
        <dbReference type="Pfam" id="PF01478"/>
    </source>
</evidence>
<dbReference type="EMBL" id="CAEZTT010000078">
    <property type="protein sequence ID" value="CAB4578481.1"/>
    <property type="molecule type" value="Genomic_DNA"/>
</dbReference>
<sequence>MFWIYSVVLFVVAWHDIRTKRIPDAVNALLAAIGTVHLIVIAGLQLEIYLRSISCTLLIFSLLLAVAAISNGGIGGGDIKLASALTIPTAALGVDQLILAWFWVCLTTIPVGIAMLFQKITWKSTIPFGPCLAVGYLFALV</sequence>
<feature type="domain" description="Prepilin type IV endopeptidase peptidase" evidence="2">
    <location>
        <begin position="3"/>
        <end position="113"/>
    </location>
</feature>
<dbReference type="InterPro" id="IPR000045">
    <property type="entry name" value="Prepilin_IV_endopep_pep"/>
</dbReference>
<dbReference type="Pfam" id="PF01478">
    <property type="entry name" value="Peptidase_A24"/>
    <property type="match status" value="1"/>
</dbReference>
<feature type="transmembrane region" description="Helical" evidence="1">
    <location>
        <begin position="97"/>
        <end position="117"/>
    </location>
</feature>